<dbReference type="InterPro" id="IPR045469">
    <property type="entry name" value="Nis1"/>
</dbReference>
<sequence length="183" mass="19809">MPGLRVLVSCLVILTIGFTQLVMAQRITILSPAKGAVLKSGQSTHFELHVQSTTSSVQTIAVTLGLKSAKDQSPEGALGQVVLKTLYASDLHLNPQGPSYNFSIVLPQAKAFDDQFSSTPYELVLSQYLLLGVSPSKLPSIKRTNVTLTNSSNLYRPLKAQSYSATRLKSRLPSERCFAIGDQ</sequence>
<reference evidence="3" key="2">
    <citation type="journal article" date="2018" name="BMC Genomics">
        <title>Genomic insights into host adaptation between the wheat stripe rust pathogen (Puccinia striiformis f. sp. tritici) and the barley stripe rust pathogen (Puccinia striiformis f. sp. hordei).</title>
        <authorList>
            <person name="Xia C."/>
            <person name="Wang M."/>
            <person name="Yin C."/>
            <person name="Cornejo O.E."/>
            <person name="Hulbert S.H."/>
            <person name="Chen X."/>
        </authorList>
    </citation>
    <scope>NUCLEOTIDE SEQUENCE [LARGE SCALE GENOMIC DNA]</scope>
    <source>
        <strain evidence="3">93TX-2</strain>
    </source>
</reference>
<dbReference type="EMBL" id="PKSM01000098">
    <property type="protein sequence ID" value="POW13236.1"/>
    <property type="molecule type" value="Genomic_DNA"/>
</dbReference>
<protein>
    <recommendedName>
        <fullName evidence="4">Dolichyl-diphosphooligosaccharide--protein glycosyltransferase subunit 1</fullName>
    </recommendedName>
</protein>
<reference evidence="3" key="3">
    <citation type="journal article" date="2018" name="Mol. Plant Microbe Interact.">
        <title>Genome sequence resources for the wheat stripe rust pathogen (Puccinia striiformis f. sp. tritici) and the barley stripe rust pathogen (Puccinia striiformis f. sp. hordei).</title>
        <authorList>
            <person name="Xia C."/>
            <person name="Wang M."/>
            <person name="Yin C."/>
            <person name="Cornejo O.E."/>
            <person name="Hulbert S.H."/>
            <person name="Chen X."/>
        </authorList>
    </citation>
    <scope>NUCLEOTIDE SEQUENCE [LARGE SCALE GENOMIC DNA]</scope>
    <source>
        <strain evidence="3">93TX-2</strain>
    </source>
</reference>
<dbReference type="Pfam" id="PF19271">
    <property type="entry name" value="Nis1"/>
    <property type="match status" value="1"/>
</dbReference>
<evidence type="ECO:0000256" key="1">
    <source>
        <dbReference type="SAM" id="SignalP"/>
    </source>
</evidence>
<keyword evidence="1" id="KW-0732">Signal</keyword>
<organism evidence="2 3">
    <name type="scientific">Puccinia striiformis</name>
    <dbReference type="NCBI Taxonomy" id="27350"/>
    <lineage>
        <taxon>Eukaryota</taxon>
        <taxon>Fungi</taxon>
        <taxon>Dikarya</taxon>
        <taxon>Basidiomycota</taxon>
        <taxon>Pucciniomycotina</taxon>
        <taxon>Pucciniomycetes</taxon>
        <taxon>Pucciniales</taxon>
        <taxon>Pucciniaceae</taxon>
        <taxon>Puccinia</taxon>
    </lineage>
</organism>
<dbReference type="OrthoDB" id="2500212at2759"/>
<dbReference type="VEuPathDB" id="FungiDB:PSHT_07779"/>
<evidence type="ECO:0000313" key="2">
    <source>
        <dbReference type="EMBL" id="POW13236.1"/>
    </source>
</evidence>
<accession>A0A2S4VUN9</accession>
<reference evidence="2 3" key="1">
    <citation type="submission" date="2017-12" db="EMBL/GenBank/DDBJ databases">
        <title>Gene loss provides genomic basis for host adaptation in cereal stripe rust fungi.</title>
        <authorList>
            <person name="Xia C."/>
        </authorList>
    </citation>
    <scope>NUCLEOTIDE SEQUENCE [LARGE SCALE GENOMIC DNA]</scope>
    <source>
        <strain evidence="2 3">93TX-2</strain>
    </source>
</reference>
<gene>
    <name evidence="2" type="ORF">PSHT_07779</name>
</gene>
<dbReference type="VEuPathDB" id="FungiDB:PSTT_09278"/>
<keyword evidence="3" id="KW-1185">Reference proteome</keyword>
<proteinExistence type="predicted"/>
<evidence type="ECO:0008006" key="4">
    <source>
        <dbReference type="Google" id="ProtNLM"/>
    </source>
</evidence>
<name>A0A2S4VUN9_9BASI</name>
<feature type="signal peptide" evidence="1">
    <location>
        <begin position="1"/>
        <end position="24"/>
    </location>
</feature>
<dbReference type="Proteomes" id="UP000238274">
    <property type="component" value="Unassembled WGS sequence"/>
</dbReference>
<dbReference type="AlphaFoldDB" id="A0A2S4VUN9"/>
<evidence type="ECO:0000313" key="3">
    <source>
        <dbReference type="Proteomes" id="UP000238274"/>
    </source>
</evidence>
<comment type="caution">
    <text evidence="2">The sequence shown here is derived from an EMBL/GenBank/DDBJ whole genome shotgun (WGS) entry which is preliminary data.</text>
</comment>
<feature type="chain" id="PRO_5015740449" description="Dolichyl-diphosphooligosaccharide--protein glycosyltransferase subunit 1" evidence="1">
    <location>
        <begin position="25"/>
        <end position="183"/>
    </location>
</feature>